<evidence type="ECO:0008006" key="4">
    <source>
        <dbReference type="Google" id="ProtNLM"/>
    </source>
</evidence>
<keyword evidence="1" id="KW-1133">Transmembrane helix</keyword>
<keyword evidence="3" id="KW-1185">Reference proteome</keyword>
<gene>
    <name evidence="2" type="ORF">CPB84DRAFT_1813599</name>
</gene>
<dbReference type="PANTHER" id="PTHR32251">
    <property type="entry name" value="3-OXO-5-ALPHA-STEROID 4-DEHYDROGENASE"/>
    <property type="match status" value="1"/>
</dbReference>
<evidence type="ECO:0000256" key="1">
    <source>
        <dbReference type="SAM" id="Phobius"/>
    </source>
</evidence>
<dbReference type="Pfam" id="PF06966">
    <property type="entry name" value="DUF1295"/>
    <property type="match status" value="1"/>
</dbReference>
<dbReference type="EMBL" id="JADNYJ010000015">
    <property type="protein sequence ID" value="KAF8907355.1"/>
    <property type="molecule type" value="Genomic_DNA"/>
</dbReference>
<comment type="caution">
    <text evidence="2">The sequence shown here is derived from an EMBL/GenBank/DDBJ whole genome shotgun (WGS) entry which is preliminary data.</text>
</comment>
<dbReference type="InterPro" id="IPR010721">
    <property type="entry name" value="UstE-like"/>
</dbReference>
<dbReference type="AlphaFoldDB" id="A0A9P5NUS7"/>
<feature type="transmembrane region" description="Helical" evidence="1">
    <location>
        <begin position="86"/>
        <end position="105"/>
    </location>
</feature>
<sequence length="368" mass="42017">MSLFNLPPFLDWPAQFCVFTSIAAWVLSIITANVSQVDRLWTFLPTIYTAYYAFLPLLPNEQSYPLVPYAPKDLGYSIVKDFSPRALLMFGVIFIWMCRLSYNTYRRGLFSLKDEDYRWHVLRQQIHPILFQITNLTFIALTQNVLLLLLGLPAYVASVLQPHTPLATSDYVLAAVALTILVFEFTADNQQWAFHAYKHAHLAKEKLTEVTKSYDPAEHWTFARLEWTPNDAKRGFVTRGLWRYSRHPNAACEQAFWWVITLIPLLAPSPPHLPSLAAIRQEPAALAPALVYLAPPIALSLLIYSSTVFTEAISSSKYTEAYTAYQRRVGMFTPVETIVKTVAIHVIARPEKRTIKRLVWGAAHQKED</sequence>
<keyword evidence="1" id="KW-0472">Membrane</keyword>
<dbReference type="PANTHER" id="PTHR32251:SF23">
    <property type="entry name" value="3-OXO-5-ALPHA-STEROID 4-DEHYDROGENASE (DUF1295)"/>
    <property type="match status" value="1"/>
</dbReference>
<feature type="transmembrane region" description="Helical" evidence="1">
    <location>
        <begin position="126"/>
        <end position="151"/>
    </location>
</feature>
<protein>
    <recommendedName>
        <fullName evidence="4">DUF1295-domain-containing protein</fullName>
    </recommendedName>
</protein>
<evidence type="ECO:0000313" key="3">
    <source>
        <dbReference type="Proteomes" id="UP000724874"/>
    </source>
</evidence>
<evidence type="ECO:0000313" key="2">
    <source>
        <dbReference type="EMBL" id="KAF8907355.1"/>
    </source>
</evidence>
<dbReference type="Proteomes" id="UP000724874">
    <property type="component" value="Unassembled WGS sequence"/>
</dbReference>
<keyword evidence="1" id="KW-0812">Transmembrane</keyword>
<organism evidence="2 3">
    <name type="scientific">Gymnopilus junonius</name>
    <name type="common">Spectacular rustgill mushroom</name>
    <name type="synonym">Gymnopilus spectabilis subsp. junonius</name>
    <dbReference type="NCBI Taxonomy" id="109634"/>
    <lineage>
        <taxon>Eukaryota</taxon>
        <taxon>Fungi</taxon>
        <taxon>Dikarya</taxon>
        <taxon>Basidiomycota</taxon>
        <taxon>Agaricomycotina</taxon>
        <taxon>Agaricomycetes</taxon>
        <taxon>Agaricomycetidae</taxon>
        <taxon>Agaricales</taxon>
        <taxon>Agaricineae</taxon>
        <taxon>Hymenogastraceae</taxon>
        <taxon>Gymnopilus</taxon>
    </lineage>
</organism>
<feature type="transmembrane region" description="Helical" evidence="1">
    <location>
        <begin position="40"/>
        <end position="58"/>
    </location>
</feature>
<feature type="transmembrane region" description="Helical" evidence="1">
    <location>
        <begin position="12"/>
        <end position="33"/>
    </location>
</feature>
<feature type="transmembrane region" description="Helical" evidence="1">
    <location>
        <begin position="171"/>
        <end position="187"/>
    </location>
</feature>
<name>A0A9P5NUS7_GYMJU</name>
<reference evidence="2" key="1">
    <citation type="submission" date="2020-11" db="EMBL/GenBank/DDBJ databases">
        <authorList>
            <consortium name="DOE Joint Genome Institute"/>
            <person name="Ahrendt S."/>
            <person name="Riley R."/>
            <person name="Andreopoulos W."/>
            <person name="LaButti K."/>
            <person name="Pangilinan J."/>
            <person name="Ruiz-duenas F.J."/>
            <person name="Barrasa J.M."/>
            <person name="Sanchez-Garcia M."/>
            <person name="Camarero S."/>
            <person name="Miyauchi S."/>
            <person name="Serrano A."/>
            <person name="Linde D."/>
            <person name="Babiker R."/>
            <person name="Drula E."/>
            <person name="Ayuso-Fernandez I."/>
            <person name="Pacheco R."/>
            <person name="Padilla G."/>
            <person name="Ferreira P."/>
            <person name="Barriuso J."/>
            <person name="Kellner H."/>
            <person name="Castanera R."/>
            <person name="Alfaro M."/>
            <person name="Ramirez L."/>
            <person name="Pisabarro A.G."/>
            <person name="Kuo A."/>
            <person name="Tritt A."/>
            <person name="Lipzen A."/>
            <person name="He G."/>
            <person name="Yan M."/>
            <person name="Ng V."/>
            <person name="Cullen D."/>
            <person name="Martin F."/>
            <person name="Rosso M.-N."/>
            <person name="Henrissat B."/>
            <person name="Hibbett D."/>
            <person name="Martinez A.T."/>
            <person name="Grigoriev I.V."/>
        </authorList>
    </citation>
    <scope>NUCLEOTIDE SEQUENCE</scope>
    <source>
        <strain evidence="2">AH 44721</strain>
    </source>
</reference>
<dbReference type="GO" id="GO:0016020">
    <property type="term" value="C:membrane"/>
    <property type="evidence" value="ECO:0007669"/>
    <property type="project" value="TreeGrafter"/>
</dbReference>
<proteinExistence type="predicted"/>
<dbReference type="Gene3D" id="1.20.120.1630">
    <property type="match status" value="1"/>
</dbReference>
<accession>A0A9P5NUS7</accession>
<dbReference type="OrthoDB" id="201504at2759"/>